<evidence type="ECO:0000313" key="1">
    <source>
        <dbReference type="EMBL" id="KYN27911.1"/>
    </source>
</evidence>
<organism evidence="1 2">
    <name type="scientific">Trachymyrmex cornetzi</name>
    <dbReference type="NCBI Taxonomy" id="471704"/>
    <lineage>
        <taxon>Eukaryota</taxon>
        <taxon>Metazoa</taxon>
        <taxon>Ecdysozoa</taxon>
        <taxon>Arthropoda</taxon>
        <taxon>Hexapoda</taxon>
        <taxon>Insecta</taxon>
        <taxon>Pterygota</taxon>
        <taxon>Neoptera</taxon>
        <taxon>Endopterygota</taxon>
        <taxon>Hymenoptera</taxon>
        <taxon>Apocrita</taxon>
        <taxon>Aculeata</taxon>
        <taxon>Formicoidea</taxon>
        <taxon>Formicidae</taxon>
        <taxon>Myrmicinae</taxon>
        <taxon>Trachymyrmex</taxon>
    </lineage>
</organism>
<protein>
    <submittedName>
        <fullName evidence="1">Uncharacterized protein</fullName>
    </submittedName>
</protein>
<keyword evidence="2" id="KW-1185">Reference proteome</keyword>
<dbReference type="EMBL" id="KQ978863">
    <property type="protein sequence ID" value="KYN27911.1"/>
    <property type="molecule type" value="Genomic_DNA"/>
</dbReference>
<dbReference type="Proteomes" id="UP000078492">
    <property type="component" value="Unassembled WGS sequence"/>
</dbReference>
<accession>A0A151JNH1</accession>
<name>A0A151JNH1_9HYME</name>
<dbReference type="AlphaFoldDB" id="A0A151JNH1"/>
<sequence>MYFALCHPSDLLDLSAEQLQHIPKVVLLRVYDDYIDYVWNKLPQRVKVDSEVRTYRRCDEHYNQPWQRTHIDGPVPKIKDCTECQRRAATRREHDIVYSCSTDLTDRHAADKVLADKAQGCVTARDSALSERAAADAVWAAMKTKTKFGMGMKPKKKTTWKKTAKKRILPTRNNIAKRGGMLPFLPMLGALGSLIEGAAGVAKGVNDSKAAQRQLEELQRHDRAMEQGRGPYFTPHKYGLGLYLNLYKRGQGVAAKKKKETAKETIKMFSGATTNVQLDMLASLMRVSYFRGVFMHNALPTSGAR</sequence>
<proteinExistence type="predicted"/>
<evidence type="ECO:0000313" key="2">
    <source>
        <dbReference type="Proteomes" id="UP000078492"/>
    </source>
</evidence>
<reference evidence="1 2" key="1">
    <citation type="submission" date="2015-09" db="EMBL/GenBank/DDBJ databases">
        <title>Trachymyrmex cornetzi WGS genome.</title>
        <authorList>
            <person name="Nygaard S."/>
            <person name="Hu H."/>
            <person name="Boomsma J."/>
            <person name="Zhang G."/>
        </authorList>
    </citation>
    <scope>NUCLEOTIDE SEQUENCE [LARGE SCALE GENOMIC DNA]</scope>
    <source>
        <strain evidence="1">Tcor2-1</strain>
        <tissue evidence="1">Whole body</tissue>
    </source>
</reference>
<gene>
    <name evidence="1" type="ORF">ALC57_02687</name>
</gene>